<protein>
    <recommendedName>
        <fullName evidence="4">CUB-like domain-containing protein</fullName>
    </recommendedName>
</protein>
<evidence type="ECO:0008006" key="4">
    <source>
        <dbReference type="Google" id="ProtNLM"/>
    </source>
</evidence>
<organism evidence="2 3">
    <name type="scientific">Magallana gigas</name>
    <name type="common">Pacific oyster</name>
    <name type="synonym">Crassostrea gigas</name>
    <dbReference type="NCBI Taxonomy" id="29159"/>
    <lineage>
        <taxon>Eukaryota</taxon>
        <taxon>Metazoa</taxon>
        <taxon>Spiralia</taxon>
        <taxon>Lophotrochozoa</taxon>
        <taxon>Mollusca</taxon>
        <taxon>Bivalvia</taxon>
        <taxon>Autobranchia</taxon>
        <taxon>Pteriomorphia</taxon>
        <taxon>Ostreida</taxon>
        <taxon>Ostreoidea</taxon>
        <taxon>Ostreidae</taxon>
        <taxon>Magallana</taxon>
    </lineage>
</organism>
<keyword evidence="1" id="KW-0732">Signal</keyword>
<evidence type="ECO:0000256" key="1">
    <source>
        <dbReference type="SAM" id="SignalP"/>
    </source>
</evidence>
<evidence type="ECO:0000313" key="3">
    <source>
        <dbReference type="Proteomes" id="UP000005408"/>
    </source>
</evidence>
<feature type="signal peptide" evidence="1">
    <location>
        <begin position="1"/>
        <end position="24"/>
    </location>
</feature>
<dbReference type="Proteomes" id="UP000005408">
    <property type="component" value="Unassembled WGS sequence"/>
</dbReference>
<feature type="chain" id="PRO_5036468092" description="CUB-like domain-containing protein" evidence="1">
    <location>
        <begin position="25"/>
        <end position="245"/>
    </location>
</feature>
<dbReference type="EnsemblMetazoa" id="G8463.1">
    <property type="protein sequence ID" value="G8463.1:cds"/>
    <property type="gene ID" value="G8463"/>
</dbReference>
<name>A0A8W8NPC2_MAGGI</name>
<keyword evidence="3" id="KW-1185">Reference proteome</keyword>
<reference evidence="2" key="1">
    <citation type="submission" date="2022-08" db="UniProtKB">
        <authorList>
            <consortium name="EnsemblMetazoa"/>
        </authorList>
    </citation>
    <scope>IDENTIFICATION</scope>
    <source>
        <strain evidence="2">05x7-T-G4-1.051#20</strain>
    </source>
</reference>
<evidence type="ECO:0000313" key="2">
    <source>
        <dbReference type="EnsemblMetazoa" id="G8463.1:cds"/>
    </source>
</evidence>
<dbReference type="AlphaFoldDB" id="A0A8W8NPC2"/>
<proteinExistence type="predicted"/>
<accession>A0A8W8NPC2</accession>
<sequence>MATETLDIVLITAAILIGSSNCIAETVRQLEKPSIQIQSLTPESGWACTINIQGPPDTQFESTGKSMFVTKGKNNVFTALLTRKEFSQTELLIKSNFTRETIKLGFSSHLFPISLTSFVINNCEVGIEKLENGNLTQYKARLRNCEYQKAHERYFMFDLRYNSGDNVQMYSLDKNEPAFKRYSQYSKYATTYYGSEEKDVYYAILNFQALIADDITVENFRFLSVYDKNLYGDSDLSSHHWIYNL</sequence>